<evidence type="ECO:0000313" key="11">
    <source>
        <dbReference type="EMBL" id="BCN31309.1"/>
    </source>
</evidence>
<evidence type="ECO:0000256" key="10">
    <source>
        <dbReference type="HAMAP-Rule" id="MF_01043"/>
    </source>
</evidence>
<organism evidence="11 12">
    <name type="scientific">Anaeromicropila herbilytica</name>
    <dbReference type="NCBI Taxonomy" id="2785025"/>
    <lineage>
        <taxon>Bacteria</taxon>
        <taxon>Bacillati</taxon>
        <taxon>Bacillota</taxon>
        <taxon>Clostridia</taxon>
        <taxon>Lachnospirales</taxon>
        <taxon>Lachnospiraceae</taxon>
        <taxon>Anaeromicropila</taxon>
    </lineage>
</organism>
<dbReference type="Proteomes" id="UP000595897">
    <property type="component" value="Chromosome"/>
</dbReference>
<accession>A0A7R7IDP8</accession>
<comment type="function">
    <text evidence="10">Catalyzes the transfer of an acyl group from acyl-phosphate (acyl-PO(4)) to glycerol-3-phosphate (G3P) to form lysophosphatidic acid (LPA). This enzyme utilizes acyl-phosphate as fatty acyl donor, but not acyl-CoA or acyl-ACP.</text>
</comment>
<feature type="transmembrane region" description="Helical" evidence="10">
    <location>
        <begin position="82"/>
        <end position="101"/>
    </location>
</feature>
<keyword evidence="8 10" id="KW-0594">Phospholipid biosynthesis</keyword>
<keyword evidence="3 10" id="KW-0808">Transferase</keyword>
<feature type="transmembrane region" description="Helical" evidence="10">
    <location>
        <begin position="113"/>
        <end position="141"/>
    </location>
</feature>
<proteinExistence type="inferred from homology"/>
<dbReference type="PANTHER" id="PTHR30309">
    <property type="entry name" value="INNER MEMBRANE PROTEIN YGIH"/>
    <property type="match status" value="1"/>
</dbReference>
<evidence type="ECO:0000256" key="6">
    <source>
        <dbReference type="ARBA" id="ARBA00023098"/>
    </source>
</evidence>
<evidence type="ECO:0000256" key="8">
    <source>
        <dbReference type="ARBA" id="ARBA00023209"/>
    </source>
</evidence>
<evidence type="ECO:0000256" key="1">
    <source>
        <dbReference type="ARBA" id="ARBA00022475"/>
    </source>
</evidence>
<dbReference type="HAMAP" id="MF_01043">
    <property type="entry name" value="PlsY"/>
    <property type="match status" value="1"/>
</dbReference>
<evidence type="ECO:0000313" key="12">
    <source>
        <dbReference type="Proteomes" id="UP000595897"/>
    </source>
</evidence>
<dbReference type="InterPro" id="IPR003811">
    <property type="entry name" value="G3P_acylTferase_PlsY"/>
</dbReference>
<keyword evidence="1 10" id="KW-1003">Cell membrane</keyword>
<dbReference type="EMBL" id="AP024169">
    <property type="protein sequence ID" value="BCN31309.1"/>
    <property type="molecule type" value="Genomic_DNA"/>
</dbReference>
<comment type="pathway">
    <text evidence="10">Lipid metabolism; phospholipid metabolism.</text>
</comment>
<dbReference type="GO" id="GO:0005886">
    <property type="term" value="C:plasma membrane"/>
    <property type="evidence" value="ECO:0007669"/>
    <property type="project" value="UniProtKB-SubCell"/>
</dbReference>
<comment type="similarity">
    <text evidence="10">Belongs to the PlsY family.</text>
</comment>
<evidence type="ECO:0000256" key="5">
    <source>
        <dbReference type="ARBA" id="ARBA00022989"/>
    </source>
</evidence>
<dbReference type="RefSeq" id="WP_271712439.1">
    <property type="nucleotide sequence ID" value="NZ_AP024169.1"/>
</dbReference>
<dbReference type="SMART" id="SM01207">
    <property type="entry name" value="G3P_acyltransf"/>
    <property type="match status" value="1"/>
</dbReference>
<dbReference type="PANTHER" id="PTHR30309:SF0">
    <property type="entry name" value="GLYCEROL-3-PHOSPHATE ACYLTRANSFERASE-RELATED"/>
    <property type="match status" value="1"/>
</dbReference>
<feature type="transmembrane region" description="Helical" evidence="10">
    <location>
        <begin position="6"/>
        <end position="26"/>
    </location>
</feature>
<dbReference type="GO" id="GO:0043772">
    <property type="term" value="F:acyl-phosphate glycerol-3-phosphate acyltransferase activity"/>
    <property type="evidence" value="ECO:0007669"/>
    <property type="project" value="UniProtKB-UniRule"/>
</dbReference>
<keyword evidence="6 10" id="KW-0443">Lipid metabolism</keyword>
<evidence type="ECO:0000256" key="2">
    <source>
        <dbReference type="ARBA" id="ARBA00022516"/>
    </source>
</evidence>
<comment type="subunit">
    <text evidence="10">Probably interacts with PlsX.</text>
</comment>
<keyword evidence="11" id="KW-0012">Acyltransferase</keyword>
<keyword evidence="12" id="KW-1185">Reference proteome</keyword>
<dbReference type="GO" id="GO:0008654">
    <property type="term" value="P:phospholipid biosynthetic process"/>
    <property type="evidence" value="ECO:0007669"/>
    <property type="project" value="UniProtKB-UniRule"/>
</dbReference>
<feature type="transmembrane region" description="Helical" evidence="10">
    <location>
        <begin position="56"/>
        <end position="76"/>
    </location>
</feature>
<feature type="transmembrane region" description="Helical" evidence="10">
    <location>
        <begin position="161"/>
        <end position="183"/>
    </location>
</feature>
<comment type="subcellular location">
    <subcellularLocation>
        <location evidence="10">Cell membrane</location>
        <topology evidence="10">Multi-pass membrane protein</topology>
    </subcellularLocation>
</comment>
<evidence type="ECO:0000256" key="7">
    <source>
        <dbReference type="ARBA" id="ARBA00023136"/>
    </source>
</evidence>
<keyword evidence="5 10" id="KW-1133">Transmembrane helix</keyword>
<keyword evidence="2 10" id="KW-0444">Lipid biosynthesis</keyword>
<name>A0A7R7IDP8_9FIRM</name>
<dbReference type="NCBIfam" id="TIGR00023">
    <property type="entry name" value="glycerol-3-phosphate 1-O-acyltransferase PlsY"/>
    <property type="match status" value="1"/>
</dbReference>
<keyword evidence="4 10" id="KW-0812">Transmembrane</keyword>
<dbReference type="AlphaFoldDB" id="A0A7R7IDP8"/>
<comment type="catalytic activity">
    <reaction evidence="10">
        <text>an acyl phosphate + sn-glycerol 3-phosphate = a 1-acyl-sn-glycero-3-phosphate + phosphate</text>
        <dbReference type="Rhea" id="RHEA:34075"/>
        <dbReference type="ChEBI" id="CHEBI:43474"/>
        <dbReference type="ChEBI" id="CHEBI:57597"/>
        <dbReference type="ChEBI" id="CHEBI:57970"/>
        <dbReference type="ChEBI" id="CHEBI:59918"/>
        <dbReference type="EC" id="2.3.1.275"/>
    </reaction>
</comment>
<reference evidence="11 12" key="1">
    <citation type="submission" date="2020-11" db="EMBL/GenBank/DDBJ databases">
        <title>Draft genome sequencing of a Lachnospiraceae strain isolated from anoxic soil subjected to BSD treatment.</title>
        <authorList>
            <person name="Uek A."/>
            <person name="Tonouchi A."/>
        </authorList>
    </citation>
    <scope>NUCLEOTIDE SEQUENCE [LARGE SCALE GENOMIC DNA]</scope>
    <source>
        <strain evidence="11 12">TB5</strain>
    </source>
</reference>
<evidence type="ECO:0000256" key="4">
    <source>
        <dbReference type="ARBA" id="ARBA00022692"/>
    </source>
</evidence>
<sequence>MNTIIYVISICVGYIFGCFPTGFIVGKAYHVDIRNQGSGNIGSTNALRTLGKKAGLLTFAGDLLKAIIPIVAFGMIANDGHVYGQMLTLCTGLGVVIGHNFPVTLGFKGGKGIACMSAVILTFDLRITLIALIVFILTVVITRYVSLGSLLISLVLPLGVLVFYPSSIHMLFVSLIFTVFAFIKHQANIKRLLNGTENKIGHKKA</sequence>
<dbReference type="EC" id="2.3.1.275" evidence="10"/>
<protein>
    <recommendedName>
        <fullName evidence="10">Glycerol-3-phosphate acyltransferase</fullName>
    </recommendedName>
    <alternativeName>
        <fullName evidence="10">Acyl-PO4 G3P acyltransferase</fullName>
    </alternativeName>
    <alternativeName>
        <fullName evidence="10">Acyl-phosphate--glycerol-3-phosphate acyltransferase</fullName>
    </alternativeName>
    <alternativeName>
        <fullName evidence="10">G3P acyltransferase</fullName>
        <shortName evidence="10">GPAT</shortName>
        <ecNumber evidence="10">2.3.1.275</ecNumber>
    </alternativeName>
    <alternativeName>
        <fullName evidence="10">Lysophosphatidic acid synthase</fullName>
        <shortName evidence="10">LPA synthase</shortName>
    </alternativeName>
</protein>
<gene>
    <name evidence="10 11" type="primary">plsY</name>
    <name evidence="11" type="ORF">bsdtb5_26040</name>
</gene>
<keyword evidence="9 10" id="KW-1208">Phospholipid metabolism</keyword>
<dbReference type="KEGG" id="ahb:bsdtb5_26040"/>
<dbReference type="UniPathway" id="UPA00085"/>
<keyword evidence="7 10" id="KW-0472">Membrane</keyword>
<dbReference type="Pfam" id="PF02660">
    <property type="entry name" value="G3P_acyltransf"/>
    <property type="match status" value="1"/>
</dbReference>
<evidence type="ECO:0000256" key="3">
    <source>
        <dbReference type="ARBA" id="ARBA00022679"/>
    </source>
</evidence>
<evidence type="ECO:0000256" key="9">
    <source>
        <dbReference type="ARBA" id="ARBA00023264"/>
    </source>
</evidence>